<dbReference type="SUPFAM" id="SSF64182">
    <property type="entry name" value="DHH phosphoesterases"/>
    <property type="match status" value="1"/>
</dbReference>
<keyword evidence="4" id="KW-0464">Manganese</keyword>
<evidence type="ECO:0000256" key="2">
    <source>
        <dbReference type="ARBA" id="ARBA00022723"/>
    </source>
</evidence>
<dbReference type="InterPro" id="IPR004097">
    <property type="entry name" value="DHHA2"/>
</dbReference>
<comment type="caution">
    <text evidence="6">The sequence shown here is derived from an EMBL/GenBank/DDBJ whole genome shotgun (WGS) entry which is preliminary data.</text>
</comment>
<sequence length="308" mass="34641">MIYITAYNSPDLDGIACSIAYSELINKLGKPAKAIYSGDLGLEVEFVKNFTNNFPIEKRAGLFEGDAQFILVDVSNPDDIDPNIKPEKVIEIFDHRELVFTEKFINAQTTIERVGSCATLIIEQFKEHNQTPSQNAAVYLYSAIVSNTTNFKTPDTNQRDIDAAEWVRGSASLPSDYVNQLFAAKSKIDTTNLYFALSQDLKIQTIKDKKIGIAQLEITNIERITTDLKNELENALFKIKIAEQIDLIIFQGVDVIEGNTIFYTIDEESSTIFAKALETQDLRPHAPLKINKIILRKSILPKLDRAMI</sequence>
<evidence type="ECO:0000256" key="4">
    <source>
        <dbReference type="ARBA" id="ARBA00023211"/>
    </source>
</evidence>
<dbReference type="GO" id="GO:0005737">
    <property type="term" value="C:cytoplasm"/>
    <property type="evidence" value="ECO:0007669"/>
    <property type="project" value="InterPro"/>
</dbReference>
<dbReference type="GO" id="GO:0016462">
    <property type="term" value="F:pyrophosphatase activity"/>
    <property type="evidence" value="ECO:0007669"/>
    <property type="project" value="InterPro"/>
</dbReference>
<dbReference type="GO" id="GO:0046872">
    <property type="term" value="F:metal ion binding"/>
    <property type="evidence" value="ECO:0007669"/>
    <property type="project" value="UniProtKB-KW"/>
</dbReference>
<dbReference type="PANTHER" id="PTHR47618">
    <property type="entry name" value="BIFUNCTIONAL OLIGORIBONUCLEASE AND PAP PHOSPHATASE NRNA"/>
    <property type="match status" value="1"/>
</dbReference>
<feature type="domain" description="DHHA2" evidence="5">
    <location>
        <begin position="178"/>
        <end position="307"/>
    </location>
</feature>
<keyword evidence="2" id="KW-0479">Metal-binding</keyword>
<evidence type="ECO:0000256" key="1">
    <source>
        <dbReference type="ARBA" id="ARBA00001936"/>
    </source>
</evidence>
<dbReference type="Pfam" id="PF02833">
    <property type="entry name" value="DHHA2"/>
    <property type="match status" value="1"/>
</dbReference>
<dbReference type="InterPro" id="IPR051319">
    <property type="entry name" value="Oligoribo/pAp-PDE_c-di-AMP_PDE"/>
</dbReference>
<dbReference type="EMBL" id="MHHY01000009">
    <property type="protein sequence ID" value="OGY40315.1"/>
    <property type="molecule type" value="Genomic_DNA"/>
</dbReference>
<dbReference type="SMART" id="SM01131">
    <property type="entry name" value="DHHA2"/>
    <property type="match status" value="1"/>
</dbReference>
<accession>A0A1G1XJJ5</accession>
<evidence type="ECO:0000313" key="6">
    <source>
        <dbReference type="EMBL" id="OGY40315.1"/>
    </source>
</evidence>
<proteinExistence type="predicted"/>
<dbReference type="Gene3D" id="3.90.1640.10">
    <property type="entry name" value="inorganic pyrophosphatase (n-terminal core)"/>
    <property type="match status" value="1"/>
</dbReference>
<evidence type="ECO:0000313" key="7">
    <source>
        <dbReference type="Proteomes" id="UP000178570"/>
    </source>
</evidence>
<reference evidence="6 7" key="1">
    <citation type="journal article" date="2016" name="Nat. Commun.">
        <title>Thousands of microbial genomes shed light on interconnected biogeochemical processes in an aquifer system.</title>
        <authorList>
            <person name="Anantharaman K."/>
            <person name="Brown C.T."/>
            <person name="Hug L.A."/>
            <person name="Sharon I."/>
            <person name="Castelle C.J."/>
            <person name="Probst A.J."/>
            <person name="Thomas B.C."/>
            <person name="Singh A."/>
            <person name="Wilkins M.J."/>
            <person name="Karaoz U."/>
            <person name="Brodie E.L."/>
            <person name="Williams K.H."/>
            <person name="Hubbard S.S."/>
            <person name="Banfield J.F."/>
        </authorList>
    </citation>
    <scope>NUCLEOTIDE SEQUENCE [LARGE SCALE GENOMIC DNA]</scope>
</reference>
<dbReference type="InterPro" id="IPR001667">
    <property type="entry name" value="DDH_dom"/>
</dbReference>
<dbReference type="InterPro" id="IPR038222">
    <property type="entry name" value="DHHA2_dom_sf"/>
</dbReference>
<keyword evidence="3" id="KW-0378">Hydrolase</keyword>
<name>A0A1G1XJJ5_9BACT</name>
<evidence type="ECO:0000256" key="3">
    <source>
        <dbReference type="ARBA" id="ARBA00022801"/>
    </source>
</evidence>
<dbReference type="Gene3D" id="3.10.310.20">
    <property type="entry name" value="DHHA2 domain"/>
    <property type="match status" value="1"/>
</dbReference>
<protein>
    <recommendedName>
        <fullName evidence="5">DHHA2 domain-containing protein</fullName>
    </recommendedName>
</protein>
<dbReference type="AlphaFoldDB" id="A0A1G1XJJ5"/>
<dbReference type="InterPro" id="IPR038763">
    <property type="entry name" value="DHH_sf"/>
</dbReference>
<evidence type="ECO:0000259" key="5">
    <source>
        <dbReference type="SMART" id="SM01131"/>
    </source>
</evidence>
<gene>
    <name evidence="6" type="ORF">A2570_03495</name>
</gene>
<comment type="cofactor">
    <cofactor evidence="1">
        <name>Mn(2+)</name>
        <dbReference type="ChEBI" id="CHEBI:29035"/>
    </cofactor>
</comment>
<dbReference type="STRING" id="1797529.A2570_03495"/>
<organism evidence="6 7">
    <name type="scientific">Candidatus Brennerbacteria bacterium RIFOXYD1_FULL_41_16</name>
    <dbReference type="NCBI Taxonomy" id="1797529"/>
    <lineage>
        <taxon>Bacteria</taxon>
        <taxon>Candidatus Brenneribacteriota</taxon>
    </lineage>
</organism>
<dbReference type="Pfam" id="PF01368">
    <property type="entry name" value="DHH"/>
    <property type="match status" value="1"/>
</dbReference>
<dbReference type="PANTHER" id="PTHR47618:SF2">
    <property type="entry name" value="CYCLIC-DI-AMP PHOSPHODIESTERASE GDPP"/>
    <property type="match status" value="1"/>
</dbReference>
<dbReference type="Proteomes" id="UP000178570">
    <property type="component" value="Unassembled WGS sequence"/>
</dbReference>